<comment type="caution">
    <text evidence="6">The sequence shown here is derived from an EMBL/GenBank/DDBJ whole genome shotgun (WGS) entry which is preliminary data.</text>
</comment>
<dbReference type="EMBL" id="NKXS01000228">
    <property type="protein sequence ID" value="PIN25481.1"/>
    <property type="molecule type" value="Genomic_DNA"/>
</dbReference>
<evidence type="ECO:0000256" key="2">
    <source>
        <dbReference type="ARBA" id="ARBA00022741"/>
    </source>
</evidence>
<keyword evidence="2" id="KW-0547">Nucleotide-binding</keyword>
<dbReference type="AlphaFoldDB" id="A0A2G9I6U7"/>
<organism evidence="6 7">
    <name type="scientific">Handroanthus impetiginosus</name>
    <dbReference type="NCBI Taxonomy" id="429701"/>
    <lineage>
        <taxon>Eukaryota</taxon>
        <taxon>Viridiplantae</taxon>
        <taxon>Streptophyta</taxon>
        <taxon>Embryophyta</taxon>
        <taxon>Tracheophyta</taxon>
        <taxon>Spermatophyta</taxon>
        <taxon>Magnoliopsida</taxon>
        <taxon>eudicotyledons</taxon>
        <taxon>Gunneridae</taxon>
        <taxon>Pentapetalae</taxon>
        <taxon>asterids</taxon>
        <taxon>lamiids</taxon>
        <taxon>Lamiales</taxon>
        <taxon>Bignoniaceae</taxon>
        <taxon>Crescentiina</taxon>
        <taxon>Tabebuia alliance</taxon>
        <taxon>Handroanthus</taxon>
    </lineage>
</organism>
<dbReference type="InterPro" id="IPR052059">
    <property type="entry name" value="CR_Ser/Thr_kinase"/>
</dbReference>
<reference evidence="7" key="1">
    <citation type="journal article" date="2018" name="Gigascience">
        <title>Genome assembly of the Pink Ipe (Handroanthus impetiginosus, Bignoniaceae), a highly valued, ecologically keystone Neotropical timber forest tree.</title>
        <authorList>
            <person name="Silva-Junior O.B."/>
            <person name="Grattapaglia D."/>
            <person name="Novaes E."/>
            <person name="Collevatti R.G."/>
        </authorList>
    </citation>
    <scope>NUCLEOTIDE SEQUENCE [LARGE SCALE GENOMIC DNA]</scope>
    <source>
        <strain evidence="7">cv. UFG-1</strain>
    </source>
</reference>
<proteinExistence type="predicted"/>
<dbReference type="Gene3D" id="1.10.510.10">
    <property type="entry name" value="Transferase(Phosphotransferase) domain 1"/>
    <property type="match status" value="1"/>
</dbReference>
<accession>A0A2G9I6U7</accession>
<keyword evidence="6" id="KW-0723">Serine/threonine-protein kinase</keyword>
<gene>
    <name evidence="6" type="ORF">CDL12_01770</name>
</gene>
<protein>
    <submittedName>
        <fullName evidence="6">Non-specific serine/threonine protein kinase</fullName>
        <ecNumber evidence="6">2.7.11.1</ecNumber>
    </submittedName>
</protein>
<dbReference type="GO" id="GO:0005524">
    <property type="term" value="F:ATP binding"/>
    <property type="evidence" value="ECO:0007669"/>
    <property type="project" value="UniProtKB-KW"/>
</dbReference>
<dbReference type="Proteomes" id="UP000231279">
    <property type="component" value="Unassembled WGS sequence"/>
</dbReference>
<keyword evidence="1 6" id="KW-0808">Transferase</keyword>
<dbReference type="OrthoDB" id="851312at2759"/>
<dbReference type="GO" id="GO:0004674">
    <property type="term" value="F:protein serine/threonine kinase activity"/>
    <property type="evidence" value="ECO:0007669"/>
    <property type="project" value="UniProtKB-KW"/>
</dbReference>
<keyword evidence="7" id="KW-1185">Reference proteome</keyword>
<evidence type="ECO:0000313" key="7">
    <source>
        <dbReference type="Proteomes" id="UP000231279"/>
    </source>
</evidence>
<evidence type="ECO:0000256" key="5">
    <source>
        <dbReference type="SAM" id="MobiDB-lite"/>
    </source>
</evidence>
<keyword evidence="3 6" id="KW-0418">Kinase</keyword>
<dbReference type="PANTHER" id="PTHR47973">
    <property type="entry name" value="CYSTEINE-RICH RECEPTOR-LIKE PROTEIN KINASE 3"/>
    <property type="match status" value="1"/>
</dbReference>
<sequence length="144" mass="15865">MKAYVLQEQSSLLELVDPILGSNYSEEEALRMLNLALLCANPSPSLRPSMSSVVSMLEGKIPVQAPIVKRGTMNDDMRFKALEMISQDSRTQVSTLSQDSREQRGVLMDGPWTDSSVSLSSIDDTQDHSSSSPLLPDLYDLNLC</sequence>
<dbReference type="EC" id="2.7.11.1" evidence="6"/>
<keyword evidence="4" id="KW-0067">ATP-binding</keyword>
<name>A0A2G9I6U7_9LAMI</name>
<dbReference type="STRING" id="429701.A0A2G9I6U7"/>
<feature type="region of interest" description="Disordered" evidence="5">
    <location>
        <begin position="90"/>
        <end position="112"/>
    </location>
</feature>
<evidence type="ECO:0000256" key="3">
    <source>
        <dbReference type="ARBA" id="ARBA00022777"/>
    </source>
</evidence>
<evidence type="ECO:0000256" key="4">
    <source>
        <dbReference type="ARBA" id="ARBA00022840"/>
    </source>
</evidence>
<evidence type="ECO:0000313" key="6">
    <source>
        <dbReference type="EMBL" id="PIN25481.1"/>
    </source>
</evidence>
<evidence type="ECO:0000256" key="1">
    <source>
        <dbReference type="ARBA" id="ARBA00022679"/>
    </source>
</evidence>